<dbReference type="RefSeq" id="WP_166097577.1">
    <property type="nucleotide sequence ID" value="NZ_BMMY01000001.1"/>
</dbReference>
<proteinExistence type="predicted"/>
<keyword evidence="3" id="KW-1185">Reference proteome</keyword>
<evidence type="ECO:0000256" key="1">
    <source>
        <dbReference type="SAM" id="MobiDB-lite"/>
    </source>
</evidence>
<feature type="region of interest" description="Disordered" evidence="1">
    <location>
        <begin position="1"/>
        <end position="53"/>
    </location>
</feature>
<gene>
    <name evidence="2" type="ORF">H9L10_04080</name>
</gene>
<name>A0A7G9R3Q4_9MICO</name>
<accession>A0A7G9R3Q4</accession>
<dbReference type="AlphaFoldDB" id="A0A7G9R3Q4"/>
<evidence type="ECO:0000313" key="3">
    <source>
        <dbReference type="Proteomes" id="UP000515976"/>
    </source>
</evidence>
<reference evidence="2 3" key="1">
    <citation type="submission" date="2020-08" db="EMBL/GenBank/DDBJ databases">
        <title>Genome sequence of Phycicoccus endophyticus JCM 31784T.</title>
        <authorList>
            <person name="Hyun D.-W."/>
            <person name="Bae J.-W."/>
        </authorList>
    </citation>
    <scope>NUCLEOTIDE SEQUENCE [LARGE SCALE GENOMIC DNA]</scope>
    <source>
        <strain evidence="2 3">JCM 31784</strain>
    </source>
</reference>
<dbReference type="KEGG" id="pei:H9L10_04080"/>
<sequence length="53" mass="5261">MEEPTDDTAVGEGTAAPPDRPEPVPPAAAPEVDGRDHGRDGGVALPEGGAAWA</sequence>
<protein>
    <submittedName>
        <fullName evidence="2">Uncharacterized protein</fullName>
    </submittedName>
</protein>
<dbReference type="EMBL" id="CP060712">
    <property type="protein sequence ID" value="QNN50229.1"/>
    <property type="molecule type" value="Genomic_DNA"/>
</dbReference>
<evidence type="ECO:0000313" key="2">
    <source>
        <dbReference type="EMBL" id="QNN50229.1"/>
    </source>
</evidence>
<organism evidence="2 3">
    <name type="scientific">Phycicoccus endophyticus</name>
    <dbReference type="NCBI Taxonomy" id="1690220"/>
    <lineage>
        <taxon>Bacteria</taxon>
        <taxon>Bacillati</taxon>
        <taxon>Actinomycetota</taxon>
        <taxon>Actinomycetes</taxon>
        <taxon>Micrococcales</taxon>
        <taxon>Intrasporangiaceae</taxon>
        <taxon>Phycicoccus</taxon>
    </lineage>
</organism>
<dbReference type="Proteomes" id="UP000515976">
    <property type="component" value="Chromosome"/>
</dbReference>